<keyword evidence="4" id="KW-0067">ATP-binding</keyword>
<dbReference type="GO" id="GO:0016787">
    <property type="term" value="F:hydrolase activity"/>
    <property type="evidence" value="ECO:0007669"/>
    <property type="project" value="UniProtKB-KW"/>
</dbReference>
<keyword evidence="6" id="KW-1185">Reference proteome</keyword>
<keyword evidence="3 5" id="KW-0347">Helicase</keyword>
<proteinExistence type="predicted"/>
<dbReference type="OrthoDB" id="3363059at2759"/>
<comment type="caution">
    <text evidence="5">The sequence shown here is derived from an EMBL/GenBank/DDBJ whole genome shotgun (WGS) entry which is preliminary data.</text>
</comment>
<dbReference type="PANTHER" id="PTHR18934:SF237">
    <property type="entry name" value="ATP-DEPENDENT DNA_RNA HELICASE DHX36"/>
    <property type="match status" value="1"/>
</dbReference>
<dbReference type="GO" id="GO:0004386">
    <property type="term" value="F:helicase activity"/>
    <property type="evidence" value="ECO:0007669"/>
    <property type="project" value="UniProtKB-KW"/>
</dbReference>
<keyword evidence="2" id="KW-0378">Hydrolase</keyword>
<protein>
    <submittedName>
        <fullName evidence="5">Putative ATP-dependent RNA helicase dhx36 isoform 2</fullName>
    </submittedName>
</protein>
<dbReference type="Gene3D" id="3.40.50.300">
    <property type="entry name" value="P-loop containing nucleotide triphosphate hydrolases"/>
    <property type="match status" value="1"/>
</dbReference>
<accession>A0A0M0JJD1</accession>
<evidence type="ECO:0000256" key="2">
    <source>
        <dbReference type="ARBA" id="ARBA00022801"/>
    </source>
</evidence>
<evidence type="ECO:0000313" key="6">
    <source>
        <dbReference type="Proteomes" id="UP000037460"/>
    </source>
</evidence>
<organism evidence="5 6">
    <name type="scientific">Chrysochromulina tobinii</name>
    <dbReference type="NCBI Taxonomy" id="1460289"/>
    <lineage>
        <taxon>Eukaryota</taxon>
        <taxon>Haptista</taxon>
        <taxon>Haptophyta</taxon>
        <taxon>Prymnesiophyceae</taxon>
        <taxon>Prymnesiales</taxon>
        <taxon>Chrysochromulinaceae</taxon>
        <taxon>Chrysochromulina</taxon>
    </lineage>
</organism>
<dbReference type="Proteomes" id="UP000037460">
    <property type="component" value="Unassembled WGS sequence"/>
</dbReference>
<name>A0A0M0JJD1_9EUKA</name>
<evidence type="ECO:0000256" key="4">
    <source>
        <dbReference type="ARBA" id="ARBA00022840"/>
    </source>
</evidence>
<gene>
    <name evidence="5" type="ORF">Ctob_005707</name>
</gene>
<dbReference type="GO" id="GO:0005634">
    <property type="term" value="C:nucleus"/>
    <property type="evidence" value="ECO:0007669"/>
    <property type="project" value="TreeGrafter"/>
</dbReference>
<dbReference type="GO" id="GO:0005524">
    <property type="term" value="F:ATP binding"/>
    <property type="evidence" value="ECO:0007669"/>
    <property type="project" value="UniProtKB-KW"/>
</dbReference>
<reference evidence="6" key="1">
    <citation type="journal article" date="2015" name="PLoS Genet.">
        <title>Genome Sequence and Transcriptome Analyses of Chrysochromulina tobin: Metabolic Tools for Enhanced Algal Fitness in the Prominent Order Prymnesiales (Haptophyceae).</title>
        <authorList>
            <person name="Hovde B.T."/>
            <person name="Deodato C.R."/>
            <person name="Hunsperger H.M."/>
            <person name="Ryken S.A."/>
            <person name="Yost W."/>
            <person name="Jha R.K."/>
            <person name="Patterson J."/>
            <person name="Monnat R.J. Jr."/>
            <person name="Barlow S.B."/>
            <person name="Starkenburg S.R."/>
            <person name="Cattolico R.A."/>
        </authorList>
    </citation>
    <scope>NUCLEOTIDE SEQUENCE</scope>
    <source>
        <strain evidence="6">CCMP291</strain>
    </source>
</reference>
<evidence type="ECO:0000256" key="3">
    <source>
        <dbReference type="ARBA" id="ARBA00022806"/>
    </source>
</evidence>
<dbReference type="GO" id="GO:0003723">
    <property type="term" value="F:RNA binding"/>
    <property type="evidence" value="ECO:0007669"/>
    <property type="project" value="TreeGrafter"/>
</dbReference>
<sequence length="410" mass="45151">MRRDRPAKATPQSNAEAAYRRFLEHQKEGLQKWAKKRAAQLDSVGMSAEMEVLVIDLLEELREEPAALASTTSVHAGTETLLLRALAELKFVERFARQAVAIVLAREGEGVEGGTSLLARPGLLSECLDWLCVHVPIGELPLQFRPKLRLARTSAPKLATSSSVNSGGVNNGISADGSGGVIEQVRREREAAEEAERERRWEQVHERSLQSDFLLIILRDLVRRRPSIRIILMSATVNASMFSNYFAVRILDDEAEETKVTKLTNQDDEAEVGLPIMVAPTFQIRTSPAPSLHIPGFTHPVEEHWLEEILMMTGFIIEPGSQYAKRERSAEARGAMRDALSAAVAKEAARAAAVADGAATYPGHVYESLEIMDEERVNIDAIAALVFHLDAHRPPGAILVFMPGDDPDDD</sequence>
<dbReference type="AlphaFoldDB" id="A0A0M0JJD1"/>
<evidence type="ECO:0000256" key="1">
    <source>
        <dbReference type="ARBA" id="ARBA00022741"/>
    </source>
</evidence>
<evidence type="ECO:0000313" key="5">
    <source>
        <dbReference type="EMBL" id="KOO26701.1"/>
    </source>
</evidence>
<dbReference type="InterPro" id="IPR027417">
    <property type="entry name" value="P-loop_NTPase"/>
</dbReference>
<dbReference type="EMBL" id="JWZX01002816">
    <property type="protein sequence ID" value="KOO26701.1"/>
    <property type="molecule type" value="Genomic_DNA"/>
</dbReference>
<dbReference type="PANTHER" id="PTHR18934">
    <property type="entry name" value="ATP-DEPENDENT RNA HELICASE"/>
    <property type="match status" value="1"/>
</dbReference>
<keyword evidence="1" id="KW-0547">Nucleotide-binding</keyword>